<dbReference type="SUPFAM" id="SSF56925">
    <property type="entry name" value="OMPA-like"/>
    <property type="match status" value="1"/>
</dbReference>
<reference evidence="4 5" key="1">
    <citation type="submission" date="2018-03" db="EMBL/GenBank/DDBJ databases">
        <title>A gene transfer event suggests a long-term partnership between eustigmatophyte algae and a novel lineage of endosymbiotic bacteria.</title>
        <authorList>
            <person name="Yurchenko T."/>
            <person name="Sevcikova T."/>
            <person name="Pribyl P."/>
            <person name="El Karkouri K."/>
            <person name="Klimes V."/>
            <person name="Amaral R."/>
            <person name="Zbrankova V."/>
            <person name="Kim E."/>
            <person name="Raoult D."/>
            <person name="Santos L.M.A."/>
            <person name="Elias M."/>
        </authorList>
    </citation>
    <scope>NUCLEOTIDE SEQUENCE [LARGE SCALE GENOMIC DNA]</scope>
    <source>
        <strain evidence="4">CCALA 838</strain>
    </source>
</reference>
<dbReference type="KEGG" id="ptc:phytr_11390"/>
<evidence type="ECO:0000259" key="3">
    <source>
        <dbReference type="Pfam" id="PF13505"/>
    </source>
</evidence>
<sequence length="226" mass="25094">MKKTILALLATAVAFSASAENVKEGKFYFSSELGGFLQNKVAASKNGDTDSLRYKSKTPNTAFDMGVSVGYYALDNFRVEVAVNKPFLNKSTQQFNRLNAGFKDYATVKLKVAALQLKSYVDLFEISDSARLYAGGGVGLANVQGKRTYTSNNKSYKFKNRYNFAYSVAVGAEFDATDRIKLGLEYNWKDYGKAQEKKPDDATDGWTPYKTNVRGHSILAKLRLDI</sequence>
<dbReference type="Gene3D" id="2.40.160.20">
    <property type="match status" value="1"/>
</dbReference>
<dbReference type="Proteomes" id="UP000241762">
    <property type="component" value="Chromosome"/>
</dbReference>
<evidence type="ECO:0000256" key="2">
    <source>
        <dbReference type="SAM" id="SignalP"/>
    </source>
</evidence>
<dbReference type="AlphaFoldDB" id="A0A2P1P9V6"/>
<name>A0A2P1P9V6_9RICK</name>
<proteinExistence type="predicted"/>
<organism evidence="4 5">
    <name type="scientific">Candidatus Phycorickettsia trachydisci</name>
    <dbReference type="NCBI Taxonomy" id="2115978"/>
    <lineage>
        <taxon>Bacteria</taxon>
        <taxon>Pseudomonadati</taxon>
        <taxon>Pseudomonadota</taxon>
        <taxon>Alphaproteobacteria</taxon>
        <taxon>Rickettsiales</taxon>
        <taxon>Rickettsiaceae</taxon>
        <taxon>Candidatus Phycorickettsia</taxon>
    </lineage>
</organism>
<dbReference type="InterPro" id="IPR027385">
    <property type="entry name" value="Beta-barrel_OMP"/>
</dbReference>
<dbReference type="EMBL" id="CP027845">
    <property type="protein sequence ID" value="AVP88064.1"/>
    <property type="molecule type" value="Genomic_DNA"/>
</dbReference>
<keyword evidence="1 2" id="KW-0732">Signal</keyword>
<evidence type="ECO:0000313" key="5">
    <source>
        <dbReference type="Proteomes" id="UP000241762"/>
    </source>
</evidence>
<accession>A0A2P1P9V6</accession>
<gene>
    <name evidence="4" type="ORF">phytr_11390</name>
</gene>
<protein>
    <recommendedName>
        <fullName evidence="3">Outer membrane protein beta-barrel domain-containing protein</fullName>
    </recommendedName>
</protein>
<dbReference type="OrthoDB" id="5643626at2"/>
<dbReference type="Pfam" id="PF13505">
    <property type="entry name" value="OMP_b-brl"/>
    <property type="match status" value="1"/>
</dbReference>
<feature type="chain" id="PRO_5015134831" description="Outer membrane protein beta-barrel domain-containing protein" evidence="2">
    <location>
        <begin position="20"/>
        <end position="226"/>
    </location>
</feature>
<feature type="signal peptide" evidence="2">
    <location>
        <begin position="1"/>
        <end position="19"/>
    </location>
</feature>
<feature type="domain" description="Outer membrane protein beta-barrel" evidence="3">
    <location>
        <begin position="7"/>
        <end position="198"/>
    </location>
</feature>
<dbReference type="InterPro" id="IPR011250">
    <property type="entry name" value="OMP/PagP_B-barrel"/>
</dbReference>
<keyword evidence="5" id="KW-1185">Reference proteome</keyword>
<dbReference type="RefSeq" id="WP_106874881.1">
    <property type="nucleotide sequence ID" value="NZ_CP027845.1"/>
</dbReference>
<evidence type="ECO:0000313" key="4">
    <source>
        <dbReference type="EMBL" id="AVP88064.1"/>
    </source>
</evidence>
<evidence type="ECO:0000256" key="1">
    <source>
        <dbReference type="ARBA" id="ARBA00022729"/>
    </source>
</evidence>